<feature type="coiled-coil region" evidence="1">
    <location>
        <begin position="537"/>
        <end position="571"/>
    </location>
</feature>
<dbReference type="EMBL" id="WMLC01000008">
    <property type="protein sequence ID" value="MTH75666.1"/>
    <property type="molecule type" value="Genomic_DNA"/>
</dbReference>
<comment type="caution">
    <text evidence="3">The sequence shown here is derived from an EMBL/GenBank/DDBJ whole genome shotgun (WGS) entry which is preliminary data.</text>
</comment>
<name>A0A6A8Q206_METHO</name>
<sequence>MKTKLKVLLSASLITAVATTAAIFATAIKSKLRKQHDLKEKYNNLKLELENLIKLAKIGNIESLNEIKALNNSKINNNSTVKEIENAAKEIEKAVESINKKIINKKHDDQIQQEMANKAKQEFIAKKNQLKKLINSSQLSNIDKLNELKKLNDININDKDLDEEIKNKTKAIEKNIDSLTKKINEKKAIEQKAQQLQEFETTKKALEELLNSEDGQKVNSDDIKKILQNNNVNNSSTNTQIIQKGNEIKKAKQDLQKLINDAKNKAKNGFDAKKQELKKLLDSITSEINKQTEDEEYKNIEVKGNASIKDIKNKTKAIETAINSLTKKINEHKKIQKSQCLQNFNDAKRNLEEFIKNDEDAKNDELISNLNDAKQELAKFSGINDSREINEIKEATNSLTNAKAKLEQEIKNKKQELFNEFELSKTALQNYIINDIKDSKYKIIQDKFNNVIDEYKSITSNDKISKIKDATNNLNAKFIEIWSNKAILDKFYEFKSKLEDLLNTTNLKDDAKSENIDLSSEDQASTDAKAINNSSTIENIEQVNQKLQTTIDKLAKDIQKINDDKKAKFEEFKTAKQHLENIIKTKGLDKFINIDDEIKSINQKINEKINEYSSINQDSRISEIDDSNKKIVASQKEFSKLLDDYLSKRNELIRNHNTEKQELQTLIDSAKAKSVDISEEINIVSNANIGDGDSIDNIRNKINKIKDAISQINSKIRAKKEQVKIEYQKFLSIKERAESVIEEIKKIPDYKPEYNERKTATINELNQYLSSYKGLSENSNIEEISEGTLDISKCLTSWSDYNFSTETQKFVENNVDPFINEINELKKKLIELADYWESYDKNKKQVFEEIRSNILKLKVFETQSKEFEDLKSKFKDEKAKTLKKIKSWYKGTVGELKKTVKFVSGYIEHFFKNDPGRKQGYEDLSKLIEEINNGLKSLDMNDIKNLDWVNAKNSELNRKHKHYLKEYNLLKEEKN</sequence>
<proteinExistence type="predicted"/>
<accession>A0A6A8Q206</accession>
<gene>
    <name evidence="3" type="ORF">GLX26_00890</name>
</gene>
<evidence type="ECO:0000313" key="3">
    <source>
        <dbReference type="EMBL" id="MTH75666.1"/>
    </source>
</evidence>
<feature type="coiled-coil region" evidence="1">
    <location>
        <begin position="921"/>
        <end position="973"/>
    </location>
</feature>
<keyword evidence="2" id="KW-0732">Signal</keyword>
<feature type="coiled-coil region" evidence="1">
    <location>
        <begin position="28"/>
        <end position="136"/>
    </location>
</feature>
<reference evidence="3" key="1">
    <citation type="submission" date="2019-11" db="EMBL/GenBank/DDBJ databases">
        <title>Draft genome sequence of Mycoplasma hominis strain MH-1.</title>
        <authorList>
            <person name="Ruan Z."/>
            <person name="Zhang J."/>
            <person name="Xie X."/>
        </authorList>
    </citation>
    <scope>NUCLEOTIDE SEQUENCE</scope>
    <source>
        <strain evidence="3">MH-1</strain>
    </source>
</reference>
<feature type="chain" id="PRO_5025396222" evidence="2">
    <location>
        <begin position="22"/>
        <end position="975"/>
    </location>
</feature>
<organism evidence="3">
    <name type="scientific">Metamycoplasma hominis</name>
    <name type="common">Mycoplasma hominis</name>
    <dbReference type="NCBI Taxonomy" id="2098"/>
    <lineage>
        <taxon>Bacteria</taxon>
        <taxon>Bacillati</taxon>
        <taxon>Mycoplasmatota</taxon>
        <taxon>Mycoplasmoidales</taxon>
        <taxon>Metamycoplasmataceae</taxon>
        <taxon>Metamycoplasma</taxon>
    </lineage>
</organism>
<evidence type="ECO:0000256" key="1">
    <source>
        <dbReference type="SAM" id="Coils"/>
    </source>
</evidence>
<feature type="coiled-coil region" evidence="1">
    <location>
        <begin position="642"/>
        <end position="722"/>
    </location>
</feature>
<protein>
    <submittedName>
        <fullName evidence="3">Uncharacterized protein</fullName>
    </submittedName>
</protein>
<feature type="signal peptide" evidence="2">
    <location>
        <begin position="1"/>
        <end position="21"/>
    </location>
</feature>
<dbReference type="RefSeq" id="WP_160331683.1">
    <property type="nucleotide sequence ID" value="NZ_WMLC01000008.1"/>
</dbReference>
<feature type="coiled-coil region" evidence="1">
    <location>
        <begin position="189"/>
        <end position="216"/>
    </location>
</feature>
<feature type="coiled-coil region" evidence="1">
    <location>
        <begin position="241"/>
        <end position="423"/>
    </location>
</feature>
<dbReference type="AlphaFoldDB" id="A0A6A8Q206"/>
<keyword evidence="1" id="KW-0175">Coiled coil</keyword>
<evidence type="ECO:0000256" key="2">
    <source>
        <dbReference type="SAM" id="SignalP"/>
    </source>
</evidence>